<organism evidence="3 4">
    <name type="scientific">Ideonella lacteola</name>
    <dbReference type="NCBI Taxonomy" id="2984193"/>
    <lineage>
        <taxon>Bacteria</taxon>
        <taxon>Pseudomonadati</taxon>
        <taxon>Pseudomonadota</taxon>
        <taxon>Betaproteobacteria</taxon>
        <taxon>Burkholderiales</taxon>
        <taxon>Sphaerotilaceae</taxon>
        <taxon>Ideonella</taxon>
    </lineage>
</organism>
<accession>A0ABU9BWC5</accession>
<dbReference type="Proteomes" id="UP001371218">
    <property type="component" value="Unassembled WGS sequence"/>
</dbReference>
<evidence type="ECO:0000313" key="3">
    <source>
        <dbReference type="EMBL" id="MEK8033167.1"/>
    </source>
</evidence>
<reference evidence="3 4" key="1">
    <citation type="submission" date="2024-04" db="EMBL/GenBank/DDBJ databases">
        <title>Novel species of the genus Ideonella isolated from streams.</title>
        <authorList>
            <person name="Lu H."/>
        </authorList>
    </citation>
    <scope>NUCLEOTIDE SEQUENCE [LARGE SCALE GENOMIC DNA]</scope>
    <source>
        <strain evidence="3 4">DXS29W</strain>
    </source>
</reference>
<evidence type="ECO:0000259" key="2">
    <source>
        <dbReference type="Pfam" id="PF00326"/>
    </source>
</evidence>
<comment type="caution">
    <text evidence="3">The sequence shown here is derived from an EMBL/GenBank/DDBJ whole genome shotgun (WGS) entry which is preliminary data.</text>
</comment>
<dbReference type="Gene3D" id="3.40.50.1820">
    <property type="entry name" value="alpha/beta hydrolase"/>
    <property type="match status" value="1"/>
</dbReference>
<sequence>MGTQHPTAATIHRCSRQWAVWAALAVPACLATSAEGAPPSAEDFSRPPAISGVQLSPSGQRLALLVPSPEGRKRLAVMDLPPSTSPRVVASFRDADIGNFGWVNDDRLIYEAVDFSDGPTVRQYGAGTFAVDHDGKNSRHLIAWRGFEIKEATHIVSRVLDYHWDWDGTMDNGSDDVWVHKNMRDGRGEFIGRSLASLNTRTGLLRTVQIPDLDHVHRWLIGKNGEPEVVQTHWEGRSKLYWREASDKPWTLLQDSASYREDVWTPLYMDGHEQLVVRASPKNESALFAFNLKTRRLDPDPLVAVKGFDLNATLRRDSRTHQVLGVQFLTDSAQSYWFDDGMDSIQRTIDASLPAGRSNKIICGRCSASRFFVIQSRSDTVPGEYYLFDRQEKRLEPIGASRPWIAEASQGQRSFHRIAARDGLELPVYVTHPSGTQRTDKLPAVLLVHGGPWVRGSDRGWDEEAQFLASRGYRVIEPEFRGSTGYGDKLFSAGIKQWGQSMQDDLADAVQWAAKQGLIDEQRVCIMGASYGGYAALMGPIRHPKTYRCAISFAGVTDIELRYNAWGSDLGDQVRRYTLPMLMGDPEADRDKIRSVSPLLRAGEIKVPVLLVQGAKDRRVPIEHADKFAKAAKAAGVNVDYKIYDLEGHGWVIPADKADYYRRVEAFLAKHLTAAP</sequence>
<dbReference type="Pfam" id="PF00326">
    <property type="entry name" value="Peptidase_S9"/>
    <property type="match status" value="1"/>
</dbReference>
<dbReference type="InterPro" id="IPR029058">
    <property type="entry name" value="AB_hydrolase_fold"/>
</dbReference>
<feature type="domain" description="Peptidase S9 prolyl oligopeptidase catalytic" evidence="2">
    <location>
        <begin position="463"/>
        <end position="673"/>
    </location>
</feature>
<keyword evidence="4" id="KW-1185">Reference proteome</keyword>
<evidence type="ECO:0000313" key="4">
    <source>
        <dbReference type="Proteomes" id="UP001371218"/>
    </source>
</evidence>
<name>A0ABU9BWC5_9BURK</name>
<dbReference type="RefSeq" id="WP_341427583.1">
    <property type="nucleotide sequence ID" value="NZ_JBBUTG010000014.1"/>
</dbReference>
<gene>
    <name evidence="3" type="ORF">AACH06_20300</name>
</gene>
<evidence type="ECO:0000256" key="1">
    <source>
        <dbReference type="ARBA" id="ARBA00022801"/>
    </source>
</evidence>
<dbReference type="InterPro" id="IPR001375">
    <property type="entry name" value="Peptidase_S9_cat"/>
</dbReference>
<dbReference type="EMBL" id="JBBUTG010000014">
    <property type="protein sequence ID" value="MEK8033167.1"/>
    <property type="molecule type" value="Genomic_DNA"/>
</dbReference>
<dbReference type="PANTHER" id="PTHR42776">
    <property type="entry name" value="SERINE PEPTIDASE S9 FAMILY MEMBER"/>
    <property type="match status" value="1"/>
</dbReference>
<dbReference type="SUPFAM" id="SSF53474">
    <property type="entry name" value="alpha/beta-Hydrolases"/>
    <property type="match status" value="1"/>
</dbReference>
<keyword evidence="1 3" id="KW-0378">Hydrolase</keyword>
<dbReference type="GO" id="GO:0016787">
    <property type="term" value="F:hydrolase activity"/>
    <property type="evidence" value="ECO:0007669"/>
    <property type="project" value="UniProtKB-KW"/>
</dbReference>
<dbReference type="PANTHER" id="PTHR42776:SF27">
    <property type="entry name" value="DIPEPTIDYL PEPTIDASE FAMILY MEMBER 6"/>
    <property type="match status" value="1"/>
</dbReference>
<proteinExistence type="predicted"/>
<protein>
    <submittedName>
        <fullName evidence="3">Alpha/beta fold hydrolase</fullName>
    </submittedName>
</protein>